<gene>
    <name evidence="9" type="primary">gspI</name>
    <name evidence="9" type="ORF">CHU93_16520</name>
</gene>
<sequence>MVALAIFGLAAVALIRLQGVSLASATTVSERGLAAIVARNQALEAWASPTPPAPAQGRERAGPRDWAWVRQTSPGPDPGTIRIAVRVEGDSGQTIASDQLLWSPR</sequence>
<keyword evidence="5" id="KW-0472">Membrane</keyword>
<name>A0A255Y492_9SPHN</name>
<dbReference type="AlphaFoldDB" id="A0A255Y492"/>
<dbReference type="EMBL" id="NOXT01000126">
    <property type="protein sequence ID" value="OYQ24028.1"/>
    <property type="molecule type" value="Genomic_DNA"/>
</dbReference>
<keyword evidence="6" id="KW-1003">Cell membrane</keyword>
<dbReference type="PANTHER" id="PTHR38779">
    <property type="entry name" value="TYPE II SECRETION SYSTEM PROTEIN I-RELATED"/>
    <property type="match status" value="1"/>
</dbReference>
<dbReference type="Proteomes" id="UP000216991">
    <property type="component" value="Unassembled WGS sequence"/>
</dbReference>
<keyword evidence="3" id="KW-0812">Transmembrane</keyword>
<evidence type="ECO:0000256" key="6">
    <source>
        <dbReference type="RuleBase" id="RU368030"/>
    </source>
</evidence>
<evidence type="ECO:0000256" key="1">
    <source>
        <dbReference type="ARBA" id="ARBA00004167"/>
    </source>
</evidence>
<dbReference type="GO" id="GO:0015628">
    <property type="term" value="P:protein secretion by the type II secretion system"/>
    <property type="evidence" value="ECO:0007669"/>
    <property type="project" value="UniProtKB-UniRule"/>
</dbReference>
<dbReference type="Gene3D" id="3.30.1300.30">
    <property type="entry name" value="GSPII I/J protein-like"/>
    <property type="match status" value="1"/>
</dbReference>
<dbReference type="GO" id="GO:0005886">
    <property type="term" value="C:plasma membrane"/>
    <property type="evidence" value="ECO:0007669"/>
    <property type="project" value="UniProtKB-SubCell"/>
</dbReference>
<dbReference type="Pfam" id="PF02501">
    <property type="entry name" value="T2SSI"/>
    <property type="match status" value="1"/>
</dbReference>
<evidence type="ECO:0000313" key="10">
    <source>
        <dbReference type="Proteomes" id="UP000216991"/>
    </source>
</evidence>
<protein>
    <recommendedName>
        <fullName evidence="6">Type II secretion system protein I</fullName>
        <shortName evidence="6">T2SS minor pseudopilin I</shortName>
    </recommendedName>
</protein>
<evidence type="ECO:0000256" key="5">
    <source>
        <dbReference type="ARBA" id="ARBA00023136"/>
    </source>
</evidence>
<dbReference type="SUPFAM" id="SSF54523">
    <property type="entry name" value="Pili subunits"/>
    <property type="match status" value="1"/>
</dbReference>
<evidence type="ECO:0000256" key="4">
    <source>
        <dbReference type="ARBA" id="ARBA00022989"/>
    </source>
</evidence>
<evidence type="ECO:0000256" key="3">
    <source>
        <dbReference type="ARBA" id="ARBA00022692"/>
    </source>
</evidence>
<dbReference type="InterPro" id="IPR003413">
    <property type="entry name" value="T2SS_GspI_C"/>
</dbReference>
<keyword evidence="4" id="KW-1133">Transmembrane helix</keyword>
<dbReference type="PANTHER" id="PTHR38779:SF2">
    <property type="entry name" value="TYPE II SECRETION SYSTEM PROTEIN I-RELATED"/>
    <property type="match status" value="1"/>
</dbReference>
<accession>A0A255Y492</accession>
<organism evidence="9 10">
    <name type="scientific">Sandarakinorhabdus cyanobacteriorum</name>
    <dbReference type="NCBI Taxonomy" id="1981098"/>
    <lineage>
        <taxon>Bacteria</taxon>
        <taxon>Pseudomonadati</taxon>
        <taxon>Pseudomonadota</taxon>
        <taxon>Alphaproteobacteria</taxon>
        <taxon>Sphingomonadales</taxon>
        <taxon>Sphingosinicellaceae</taxon>
        <taxon>Sandarakinorhabdus</taxon>
    </lineage>
</organism>
<comment type="similarity">
    <text evidence="6">Belongs to the GSP I family.</text>
</comment>
<proteinExistence type="inferred from homology"/>
<evidence type="ECO:0000256" key="7">
    <source>
        <dbReference type="SAM" id="MobiDB-lite"/>
    </source>
</evidence>
<dbReference type="OrthoDB" id="7189314at2"/>
<keyword evidence="2 6" id="KW-0488">Methylation</keyword>
<keyword evidence="10" id="KW-1185">Reference proteome</keyword>
<evidence type="ECO:0000256" key="2">
    <source>
        <dbReference type="ARBA" id="ARBA00022481"/>
    </source>
</evidence>
<evidence type="ECO:0000313" key="9">
    <source>
        <dbReference type="EMBL" id="OYQ24028.1"/>
    </source>
</evidence>
<comment type="PTM">
    <text evidence="6">Cleaved by prepilin peptidase.</text>
</comment>
<dbReference type="InterPro" id="IPR045584">
    <property type="entry name" value="Pilin-like"/>
</dbReference>
<comment type="subunit">
    <text evidence="6">Type II secretion is composed of four main components: the outer membrane complex, the inner membrane complex, the cytoplasmic secretion ATPase and the periplasm-spanning pseudopilus.</text>
</comment>
<comment type="subcellular location">
    <subcellularLocation>
        <location evidence="6">Cell inner membrane</location>
        <topology evidence="6">Single-pass membrane protein</topology>
    </subcellularLocation>
    <subcellularLocation>
        <location evidence="1">Membrane</location>
        <topology evidence="1">Single-pass membrane protein</topology>
    </subcellularLocation>
</comment>
<keyword evidence="6" id="KW-0997">Cell inner membrane</keyword>
<dbReference type="GO" id="GO:0015627">
    <property type="term" value="C:type II protein secretion system complex"/>
    <property type="evidence" value="ECO:0007669"/>
    <property type="project" value="UniProtKB-UniRule"/>
</dbReference>
<dbReference type="NCBIfam" id="TIGR01707">
    <property type="entry name" value="gspI"/>
    <property type="match status" value="1"/>
</dbReference>
<feature type="region of interest" description="Disordered" evidence="7">
    <location>
        <begin position="47"/>
        <end position="80"/>
    </location>
</feature>
<comment type="function">
    <text evidence="6">Component of the type II secretion system required for the energy-dependent secretion of extracellular factors such as proteases and toxins from the periplasm.</text>
</comment>
<reference evidence="9 10" key="1">
    <citation type="submission" date="2017-07" db="EMBL/GenBank/DDBJ databases">
        <title>Sandarakinorhabdus cyanobacteriorum sp. nov., a novel bacterium isolated from cyanobacterial aggregates in a eutrophic lake.</title>
        <authorList>
            <person name="Cai H."/>
        </authorList>
    </citation>
    <scope>NUCLEOTIDE SEQUENCE [LARGE SCALE GENOMIC DNA]</scope>
    <source>
        <strain evidence="9 10">TH057</strain>
    </source>
</reference>
<feature type="domain" description="Type II secretion system protein GspI C-terminal" evidence="8">
    <location>
        <begin position="30"/>
        <end position="96"/>
    </location>
</feature>
<evidence type="ECO:0000259" key="8">
    <source>
        <dbReference type="Pfam" id="PF02501"/>
    </source>
</evidence>
<comment type="caution">
    <text evidence="9">The sequence shown here is derived from an EMBL/GenBank/DDBJ whole genome shotgun (WGS) entry which is preliminary data.</text>
</comment>
<dbReference type="InterPro" id="IPR010052">
    <property type="entry name" value="T2SS_protein-GspI"/>
</dbReference>